<keyword evidence="1 3" id="KW-0732">Signal</keyword>
<evidence type="ECO:0000256" key="2">
    <source>
        <dbReference type="SAM" id="MobiDB-lite"/>
    </source>
</evidence>
<dbReference type="PROSITE" id="PS51257">
    <property type="entry name" value="PROKAR_LIPOPROTEIN"/>
    <property type="match status" value="1"/>
</dbReference>
<organism evidence="4 5">
    <name type="scientific">Sphaerisporangium rufum</name>
    <dbReference type="NCBI Taxonomy" id="1381558"/>
    <lineage>
        <taxon>Bacteria</taxon>
        <taxon>Bacillati</taxon>
        <taxon>Actinomycetota</taxon>
        <taxon>Actinomycetes</taxon>
        <taxon>Streptosporangiales</taxon>
        <taxon>Streptosporangiaceae</taxon>
        <taxon>Sphaerisporangium</taxon>
    </lineage>
</organism>
<keyword evidence="5" id="KW-1185">Reference proteome</keyword>
<evidence type="ECO:0000313" key="5">
    <source>
        <dbReference type="Proteomes" id="UP000655287"/>
    </source>
</evidence>
<feature type="chain" id="PRO_5038962957" evidence="3">
    <location>
        <begin position="24"/>
        <end position="429"/>
    </location>
</feature>
<dbReference type="PANTHER" id="PTHR30222">
    <property type="entry name" value="SPERMIDINE/PUTRESCINE-BINDING PERIPLASMIC PROTEIN"/>
    <property type="match status" value="1"/>
</dbReference>
<dbReference type="PANTHER" id="PTHR30222:SF18">
    <property type="entry name" value="BIFUNCTIONAL POLYHYDROXYBUTYRATE SYNTHASE _ ABC TRANSPORTER PERIPLASMIC BINDING PROTEIN-RELATED"/>
    <property type="match status" value="1"/>
</dbReference>
<sequence>MFDRWRSRAGLAAPLAVAVVALAACGAGAPAAGTSTAAAPSTSPAPSTTAPPGPAVSTPATPAPSGTPARSPAPTGLGRGEGTVTVLTYRGYAEYGGNDPAVNWITAFERKTGCRVSLRVPQGGDDLDDLLDRVPFDVAGVPPEVGGRLIERGEAAPINTGLVPHYQDITERLRGHPSLRAGGRVYGVPFLWGTYLTLYEGKGARPATPAGLYSAEGPVLLRDSPLSIADAALALRRRSPELGITDPFALTPRQLDAATALLSARHGERVYWREPVEALRALAGGSVRAGRVLPYHLDALRRAGRPVKDLPAAPATGWIDSWMISTRAAAPNCAYRWIDWASTARVQQQAAVWNGLAPANPDACDRRVPSDEPAAALGLTARSGRMCAAYRVGDTSWLKKVAFAVRPGSGCAGCAGYAEWAERWRRLVP</sequence>
<feature type="signal peptide" evidence="3">
    <location>
        <begin position="1"/>
        <end position="23"/>
    </location>
</feature>
<name>A0A919R4C9_9ACTN</name>
<proteinExistence type="predicted"/>
<dbReference type="Proteomes" id="UP000655287">
    <property type="component" value="Unassembled WGS sequence"/>
</dbReference>
<evidence type="ECO:0000256" key="3">
    <source>
        <dbReference type="SAM" id="SignalP"/>
    </source>
</evidence>
<evidence type="ECO:0000256" key="1">
    <source>
        <dbReference type="ARBA" id="ARBA00022729"/>
    </source>
</evidence>
<reference evidence="4" key="1">
    <citation type="submission" date="2021-01" db="EMBL/GenBank/DDBJ databases">
        <title>Whole genome shotgun sequence of Sphaerisporangium rufum NBRC 109079.</title>
        <authorList>
            <person name="Komaki H."/>
            <person name="Tamura T."/>
        </authorList>
    </citation>
    <scope>NUCLEOTIDE SEQUENCE</scope>
    <source>
        <strain evidence="4">NBRC 109079</strain>
    </source>
</reference>
<dbReference type="AlphaFoldDB" id="A0A919R4C9"/>
<feature type="compositionally biased region" description="Low complexity" evidence="2">
    <location>
        <begin position="31"/>
        <end position="48"/>
    </location>
</feature>
<evidence type="ECO:0000313" key="4">
    <source>
        <dbReference type="EMBL" id="GII78181.1"/>
    </source>
</evidence>
<dbReference type="RefSeq" id="WP_203985328.1">
    <property type="nucleotide sequence ID" value="NZ_BOOU01000045.1"/>
</dbReference>
<feature type="region of interest" description="Disordered" evidence="2">
    <location>
        <begin position="31"/>
        <end position="81"/>
    </location>
</feature>
<dbReference type="Gene3D" id="3.40.190.10">
    <property type="entry name" value="Periplasmic binding protein-like II"/>
    <property type="match status" value="2"/>
</dbReference>
<gene>
    <name evidence="4" type="ORF">Sru01_31630</name>
</gene>
<accession>A0A919R4C9</accession>
<feature type="compositionally biased region" description="Low complexity" evidence="2">
    <location>
        <begin position="55"/>
        <end position="75"/>
    </location>
</feature>
<comment type="caution">
    <text evidence="4">The sequence shown here is derived from an EMBL/GenBank/DDBJ whole genome shotgun (WGS) entry which is preliminary data.</text>
</comment>
<dbReference type="SUPFAM" id="SSF53850">
    <property type="entry name" value="Periplasmic binding protein-like II"/>
    <property type="match status" value="1"/>
</dbReference>
<protein>
    <submittedName>
        <fullName evidence="4">Spermidine/putrescine ABC transporter substrate-binding protein</fullName>
    </submittedName>
</protein>
<dbReference type="EMBL" id="BOOU01000045">
    <property type="protein sequence ID" value="GII78181.1"/>
    <property type="molecule type" value="Genomic_DNA"/>
</dbReference>